<dbReference type="InterPro" id="IPR007793">
    <property type="entry name" value="DivIVA_fam"/>
</dbReference>
<keyword evidence="5 7" id="KW-0175">Coiled coil</keyword>
<keyword evidence="3" id="KW-0963">Cytoplasm</keyword>
<gene>
    <name evidence="8" type="ORF">FVW20_10855</name>
</gene>
<dbReference type="Pfam" id="PF05103">
    <property type="entry name" value="DivIVA"/>
    <property type="match status" value="1"/>
</dbReference>
<dbReference type="Gene3D" id="6.10.250.660">
    <property type="match status" value="1"/>
</dbReference>
<evidence type="ECO:0000256" key="4">
    <source>
        <dbReference type="ARBA" id="ARBA00022618"/>
    </source>
</evidence>
<protein>
    <submittedName>
        <fullName evidence="8">DivIVA domain-containing protein</fullName>
    </submittedName>
</protein>
<evidence type="ECO:0000256" key="7">
    <source>
        <dbReference type="SAM" id="Coils"/>
    </source>
</evidence>
<name>A0ABS0J530_9BACT</name>
<organism evidence="8 9">
    <name type="scientific">Nitratidesulfovibrio oxamicus</name>
    <dbReference type="NCBI Taxonomy" id="32016"/>
    <lineage>
        <taxon>Bacteria</taxon>
        <taxon>Pseudomonadati</taxon>
        <taxon>Thermodesulfobacteriota</taxon>
        <taxon>Desulfovibrionia</taxon>
        <taxon>Desulfovibrionales</taxon>
        <taxon>Desulfovibrionaceae</taxon>
        <taxon>Nitratidesulfovibrio</taxon>
    </lineage>
</organism>
<feature type="coiled-coil region" evidence="7">
    <location>
        <begin position="36"/>
        <end position="70"/>
    </location>
</feature>
<keyword evidence="6" id="KW-0131">Cell cycle</keyword>
<dbReference type="PANTHER" id="PTHR35794:SF2">
    <property type="entry name" value="CELL DIVISION PROTEIN DIVIVA"/>
    <property type="match status" value="1"/>
</dbReference>
<comment type="subcellular location">
    <subcellularLocation>
        <location evidence="1">Cytoplasm</location>
    </subcellularLocation>
</comment>
<dbReference type="NCBIfam" id="TIGR03544">
    <property type="entry name" value="DivI1A_domain"/>
    <property type="match status" value="1"/>
</dbReference>
<evidence type="ECO:0000313" key="9">
    <source>
        <dbReference type="Proteomes" id="UP001194469"/>
    </source>
</evidence>
<dbReference type="PANTHER" id="PTHR35794">
    <property type="entry name" value="CELL DIVISION PROTEIN DIVIVA"/>
    <property type="match status" value="1"/>
</dbReference>
<evidence type="ECO:0000256" key="5">
    <source>
        <dbReference type="ARBA" id="ARBA00023054"/>
    </source>
</evidence>
<dbReference type="Proteomes" id="UP001194469">
    <property type="component" value="Unassembled WGS sequence"/>
</dbReference>
<proteinExistence type="inferred from homology"/>
<comment type="similarity">
    <text evidence="2">Belongs to the DivIVA family.</text>
</comment>
<dbReference type="InterPro" id="IPR019933">
    <property type="entry name" value="DivIVA_domain"/>
</dbReference>
<evidence type="ECO:0000313" key="8">
    <source>
        <dbReference type="EMBL" id="MBG3877504.1"/>
    </source>
</evidence>
<evidence type="ECO:0000256" key="1">
    <source>
        <dbReference type="ARBA" id="ARBA00004496"/>
    </source>
</evidence>
<accession>A0ABS0J530</accession>
<dbReference type="SUPFAM" id="SSF90257">
    <property type="entry name" value="Myosin rod fragments"/>
    <property type="match status" value="1"/>
</dbReference>
<comment type="caution">
    <text evidence="8">The sequence shown here is derived from an EMBL/GenBank/DDBJ whole genome shotgun (WGS) entry which is preliminary data.</text>
</comment>
<dbReference type="EMBL" id="VRYY01000309">
    <property type="protein sequence ID" value="MBG3877504.1"/>
    <property type="molecule type" value="Genomic_DNA"/>
</dbReference>
<keyword evidence="4" id="KW-0132">Cell division</keyword>
<reference evidence="8 9" key="1">
    <citation type="submission" date="2019-08" db="EMBL/GenBank/DDBJ databases">
        <authorList>
            <person name="Luo N."/>
        </authorList>
    </citation>
    <scope>NUCLEOTIDE SEQUENCE [LARGE SCALE GENOMIC DNA]</scope>
    <source>
        <strain evidence="8 9">NCIMB 9442</strain>
    </source>
</reference>
<evidence type="ECO:0000256" key="3">
    <source>
        <dbReference type="ARBA" id="ARBA00022490"/>
    </source>
</evidence>
<keyword evidence="9" id="KW-1185">Reference proteome</keyword>
<evidence type="ECO:0000256" key="2">
    <source>
        <dbReference type="ARBA" id="ARBA00009008"/>
    </source>
</evidence>
<sequence>MSVSRIDLLNHSFSKSLRGYTTDEVDRMMQEAADAIGRLSEEKAALAGQVARLEERLAEFRERESTLRDTLMTTQRVTADLKASAQREAQLIIDAAHSKAENLINQGQLRLARIQEDIAEARKVKAQFEMKVRSVVQQHLRMLDMAREDDEELEAAAARIAGRQKGGPA</sequence>
<evidence type="ECO:0000256" key="6">
    <source>
        <dbReference type="ARBA" id="ARBA00023306"/>
    </source>
</evidence>
<dbReference type="RefSeq" id="WP_196609562.1">
    <property type="nucleotide sequence ID" value="NZ_VRYY01000309.1"/>
</dbReference>
<feature type="coiled-coil region" evidence="7">
    <location>
        <begin position="104"/>
        <end position="131"/>
    </location>
</feature>